<dbReference type="Pfam" id="PF00206">
    <property type="entry name" value="Lyase_1"/>
    <property type="match status" value="1"/>
</dbReference>
<dbReference type="InterPro" id="IPR008948">
    <property type="entry name" value="L-Aspartase-like"/>
</dbReference>
<sequence length="446" mass="45699">MRQFSSPSDGLLGSLSGASDVDLELGDTALLRALLDAEAALVRAAADAGVLPTTAADAIVEQCRAERYDTASLGRAADASGNPVVPLVRELTAAVPEHARGWVHVGATSQDILDSALSLVAVRALGPLLRHLDAAVEAAARLADTHRDTVLVARTLGQQAAPTTFGLKAAGWLTGLVDARDRLREAGAAQPAQLGGAVGTLAAFGPAGPAVAERFAAHLGLPVSPLPWHTRRQPRLDLAAALGGLLAATGKVALDVGLLAQTEIGEVAEGGAGRGGSSAMPHKNNPVDSVLVGSAARRGPGLVATLFAAAVQEHERAAGGWHAEWEPLLDLLHLTGGAASRCARMLAELQVRPERMRRNLDATGGLVLAEAVAARLAPAVGRDAAHELVSRAAAAPSFRAALLADPQIRAHLSEAEVDEALDPYRWLGSAGLFVDSALAAVRGPQT</sequence>
<dbReference type="PANTHER" id="PTHR43172">
    <property type="entry name" value="ADENYLOSUCCINATE LYASE"/>
    <property type="match status" value="1"/>
</dbReference>
<dbReference type="Proteomes" id="UP001235874">
    <property type="component" value="Chromosome"/>
</dbReference>
<evidence type="ECO:0000256" key="2">
    <source>
        <dbReference type="ARBA" id="ARBA00034772"/>
    </source>
</evidence>
<dbReference type="EMBL" id="CP130472">
    <property type="protein sequence ID" value="WLS45357.1"/>
    <property type="molecule type" value="Genomic_DNA"/>
</dbReference>
<dbReference type="AlphaFoldDB" id="A0AAJ6HSI1"/>
<gene>
    <name evidence="4" type="primary">pcaB</name>
    <name evidence="4" type="ORF">Q3V37_29020</name>
</gene>
<keyword evidence="1" id="KW-0456">Lyase</keyword>
<protein>
    <submittedName>
        <fullName evidence="4">3-carboxy-cis,cis-muconate cycloisomerase</fullName>
        <ecNumber evidence="4">5.5.1.2</ecNumber>
    </submittedName>
</protein>
<dbReference type="GO" id="GO:0047472">
    <property type="term" value="F:3-carboxy-cis,cis-muconate cycloisomerase activity"/>
    <property type="evidence" value="ECO:0007669"/>
    <property type="project" value="UniProtKB-EC"/>
</dbReference>
<dbReference type="PROSITE" id="PS00163">
    <property type="entry name" value="FUMARATE_LYASES"/>
    <property type="match status" value="1"/>
</dbReference>
<dbReference type="Pfam" id="PF10397">
    <property type="entry name" value="ADSL_C"/>
    <property type="match status" value="1"/>
</dbReference>
<dbReference type="SMART" id="SM00998">
    <property type="entry name" value="ADSL_C"/>
    <property type="match status" value="1"/>
</dbReference>
<keyword evidence="5" id="KW-1185">Reference proteome</keyword>
<dbReference type="InterPro" id="IPR019468">
    <property type="entry name" value="AdenyloSucc_lyase_C"/>
</dbReference>
<dbReference type="InterPro" id="IPR022761">
    <property type="entry name" value="Fumarate_lyase_N"/>
</dbReference>
<dbReference type="EC" id="5.5.1.2" evidence="4"/>
<keyword evidence="4" id="KW-0413">Isomerase</keyword>
<dbReference type="SUPFAM" id="SSF48557">
    <property type="entry name" value="L-aspartase-like"/>
    <property type="match status" value="1"/>
</dbReference>
<dbReference type="GO" id="GO:0019619">
    <property type="term" value="P:3,4-dihydroxybenzoate catabolic process"/>
    <property type="evidence" value="ECO:0007669"/>
    <property type="project" value="InterPro"/>
</dbReference>
<evidence type="ECO:0000313" key="4">
    <source>
        <dbReference type="EMBL" id="WLS45357.1"/>
    </source>
</evidence>
<organism evidence="4 5">
    <name type="scientific">Micromonospora profundi</name>
    <dbReference type="NCBI Taxonomy" id="1420889"/>
    <lineage>
        <taxon>Bacteria</taxon>
        <taxon>Bacillati</taxon>
        <taxon>Actinomycetota</taxon>
        <taxon>Actinomycetes</taxon>
        <taxon>Micromonosporales</taxon>
        <taxon>Micromonosporaceae</taxon>
        <taxon>Micromonospora</taxon>
    </lineage>
</organism>
<evidence type="ECO:0000313" key="5">
    <source>
        <dbReference type="Proteomes" id="UP001235874"/>
    </source>
</evidence>
<dbReference type="PANTHER" id="PTHR43172:SF2">
    <property type="entry name" value="ADENYLOSUCCINATE LYASE C-TERMINAL DOMAIN-CONTAINING PROTEIN"/>
    <property type="match status" value="1"/>
</dbReference>
<name>A0AAJ6HSI1_9ACTN</name>
<comment type="similarity">
    <text evidence="2">Belongs to the class-II fumarase/aspartase family.</text>
</comment>
<feature type="domain" description="Adenylosuccinate lyase C-terminal" evidence="3">
    <location>
        <begin position="364"/>
        <end position="438"/>
    </location>
</feature>
<dbReference type="CDD" id="cd01597">
    <property type="entry name" value="pCLME"/>
    <property type="match status" value="1"/>
</dbReference>
<dbReference type="InterPro" id="IPR000362">
    <property type="entry name" value="Fumarate_lyase_fam"/>
</dbReference>
<dbReference type="Gene3D" id="1.20.200.10">
    <property type="entry name" value="Fumarase/aspartase (Central domain)"/>
    <property type="match status" value="1"/>
</dbReference>
<proteinExistence type="inferred from homology"/>
<dbReference type="PRINTS" id="PR00149">
    <property type="entry name" value="FUMRATELYASE"/>
</dbReference>
<evidence type="ECO:0000259" key="3">
    <source>
        <dbReference type="SMART" id="SM00998"/>
    </source>
</evidence>
<dbReference type="RefSeq" id="WP_306272300.1">
    <property type="nucleotide sequence ID" value="NZ_CP130472.1"/>
</dbReference>
<dbReference type="KEGG" id="mprn:Q3V37_29020"/>
<accession>A0AAJ6HSI1</accession>
<dbReference type="NCBIfam" id="TIGR02426">
    <property type="entry name" value="protocat_pcaB"/>
    <property type="match status" value="1"/>
</dbReference>
<dbReference type="InterPro" id="IPR020557">
    <property type="entry name" value="Fumarate_lyase_CS"/>
</dbReference>
<dbReference type="InterPro" id="IPR012789">
    <property type="entry name" value="Protocat_PcaB-like"/>
</dbReference>
<dbReference type="Gene3D" id="1.10.40.30">
    <property type="entry name" value="Fumarase/aspartase (C-terminal domain)"/>
    <property type="match status" value="1"/>
</dbReference>
<reference evidence="4 5" key="1">
    <citation type="submission" date="2023-07" db="EMBL/GenBank/DDBJ databases">
        <title>Micromonospora profundi TRM 95458 converts glycerol to a new osmotic compound.</title>
        <authorList>
            <person name="Lu D."/>
        </authorList>
    </citation>
    <scope>NUCLEOTIDE SEQUENCE [LARGE SCALE GENOMIC DNA]</scope>
    <source>
        <strain evidence="4 5">TRM95458</strain>
    </source>
</reference>
<evidence type="ECO:0000256" key="1">
    <source>
        <dbReference type="ARBA" id="ARBA00023239"/>
    </source>
</evidence>
<dbReference type="GO" id="GO:0016829">
    <property type="term" value="F:lyase activity"/>
    <property type="evidence" value="ECO:0007669"/>
    <property type="project" value="UniProtKB-KW"/>
</dbReference>